<sequence>MTSTFDSNLFKGGSDLAIAKTILHESIHAYLVAYFAKDALSANINYSYFVTKWESSHDYNGIQHEVIVNRLIGSVASNLINYRKNQGYNLPDQFYYDLSWGGLQNTSAFKNFSPEVQKRILNVIKIEQSGIDVDGNQSKPKGNTSGGC</sequence>
<gene>
    <name evidence="1" type="ORF">HDE69_000593</name>
</gene>
<organism evidence="1 2">
    <name type="scientific">Pedobacter cryoconitis</name>
    <dbReference type="NCBI Taxonomy" id="188932"/>
    <lineage>
        <taxon>Bacteria</taxon>
        <taxon>Pseudomonadati</taxon>
        <taxon>Bacteroidota</taxon>
        <taxon>Sphingobacteriia</taxon>
        <taxon>Sphingobacteriales</taxon>
        <taxon>Sphingobacteriaceae</taxon>
        <taxon>Pedobacter</taxon>
    </lineage>
</organism>
<name>A0A7W8YPQ3_9SPHI</name>
<comment type="caution">
    <text evidence="1">The sequence shown here is derived from an EMBL/GenBank/DDBJ whole genome shotgun (WGS) entry which is preliminary data.</text>
</comment>
<proteinExistence type="predicted"/>
<accession>A0A7W8YPQ3</accession>
<evidence type="ECO:0000313" key="2">
    <source>
        <dbReference type="Proteomes" id="UP000537718"/>
    </source>
</evidence>
<reference evidence="1 2" key="1">
    <citation type="submission" date="2020-08" db="EMBL/GenBank/DDBJ databases">
        <title>Genomic Encyclopedia of Type Strains, Phase IV (KMG-V): Genome sequencing to study the core and pangenomes of soil and plant-associated prokaryotes.</title>
        <authorList>
            <person name="Whitman W."/>
        </authorList>
    </citation>
    <scope>NUCLEOTIDE SEQUENCE [LARGE SCALE GENOMIC DNA]</scope>
    <source>
        <strain evidence="1 2">MP7CTX6</strain>
    </source>
</reference>
<dbReference type="Proteomes" id="UP000537718">
    <property type="component" value="Unassembled WGS sequence"/>
</dbReference>
<dbReference type="RefSeq" id="WP_183865682.1">
    <property type="nucleotide sequence ID" value="NZ_JACHCF010000001.1"/>
</dbReference>
<dbReference type="AlphaFoldDB" id="A0A7W8YPQ3"/>
<evidence type="ECO:0000313" key="1">
    <source>
        <dbReference type="EMBL" id="MBB5619557.1"/>
    </source>
</evidence>
<protein>
    <submittedName>
        <fullName evidence="1">Uncharacterized protein</fullName>
    </submittedName>
</protein>
<dbReference type="EMBL" id="JACHCF010000001">
    <property type="protein sequence ID" value="MBB5619557.1"/>
    <property type="molecule type" value="Genomic_DNA"/>
</dbReference>